<dbReference type="GO" id="GO:0017053">
    <property type="term" value="C:transcription repressor complex"/>
    <property type="evidence" value="ECO:0007669"/>
    <property type="project" value="InterPro"/>
</dbReference>
<dbReference type="Pfam" id="PF06584">
    <property type="entry name" value="DIRP"/>
    <property type="match status" value="1"/>
</dbReference>
<dbReference type="Proteomes" id="UP001237642">
    <property type="component" value="Unassembled WGS sequence"/>
</dbReference>
<evidence type="ECO:0000256" key="1">
    <source>
        <dbReference type="ARBA" id="ARBA00004123"/>
    </source>
</evidence>
<keyword evidence="6" id="KW-1185">Reference proteome</keyword>
<dbReference type="SMART" id="SM00717">
    <property type="entry name" value="SANT"/>
    <property type="match status" value="1"/>
</dbReference>
<dbReference type="InterPro" id="IPR009057">
    <property type="entry name" value="Homeodomain-like_sf"/>
</dbReference>
<dbReference type="SUPFAM" id="SSF46689">
    <property type="entry name" value="Homeodomain-like"/>
    <property type="match status" value="1"/>
</dbReference>
<dbReference type="AlphaFoldDB" id="A0AAD8MUV7"/>
<feature type="region of interest" description="Disordered" evidence="3">
    <location>
        <begin position="251"/>
        <end position="298"/>
    </location>
</feature>
<dbReference type="Gene3D" id="1.10.10.60">
    <property type="entry name" value="Homeodomain-like"/>
    <property type="match status" value="1"/>
</dbReference>
<evidence type="ECO:0000313" key="5">
    <source>
        <dbReference type="EMBL" id="KAK1385652.1"/>
    </source>
</evidence>
<keyword evidence="2" id="KW-0539">Nucleus</keyword>
<gene>
    <name evidence="5" type="ORF">POM88_023387</name>
</gene>
<feature type="domain" description="Myb-like" evidence="4">
    <location>
        <begin position="46"/>
        <end position="77"/>
    </location>
</feature>
<sequence>MGPIRRSRGVNKRYSYYNEESPIRHGESADRRSRQKRMLFDPLGPRWSKEEIELFYELYRKHGKDWRKVAVGMRNRSIEMVEALYSTNRAYLSLPEGTASVAGLIAMMTDHYANLDGSDNEKQSNDGPGTSQKPQKHGLGKAQAKFLKGSRGNLLSPSQEVASSYGHLQISKKKRSVGIRPRAVGKRTPRIPVSFSYENKNSEKLISPTKQGISKADSDDDELAEIAKTLTEVSHREGFLQVSLTPRRVGRCDINEDGSNQGTEADNGDFPRTNNFRMRDGNVGTSSQNGKRRYGNKTEAYNGKNQLDEIREACSGTGQMLDAEVTNAKFSRSSHDSRKRSKKVLFGRDKGSDLHPLEFLADCSLMPETENDNEASVQLKEVKNYGDMSEFLKAMPETHCRDECQLSGIGVKENRIMSREEHAINKTFKPEKVPVFNILEVEARGNTQVSGPLEVDVSGKSVERMSMEKGRRSSESTPTAVKHSENSSPRTGPRKEGGDSATPTVDVLAANQVDKISKGRRKRKMIIQKPKDKTSVVRTFVDQPTVRFPSPHERGHNLEKRLSNCISNHLARRWCTFEWFYSAVDYPWFAKREFVEYLSHVGLGHVPRLTRVEWGVIRSSLGKPRRFSVQFLKEEKEKLNHYRNSVRTQYSELRQGSREGLPADLARPLSVGQRVIAIHPKTREIHDGSVLTVEHSKCRVQFDQPELGVEFVTDIDCMPTNPVENMPTSLSSHIIAVDNYRKSFNDLKVNGHTKDQRAQGYTKYSIGEYLAICNGDPDMLPSTYPFCNLFKQTKVASSIVNAQAQILSNESLINHQTAYSQPPVHAQIEPKEADVQAISKLTHALEKKSALVLEWGKLNNDVSENEKCGESDLKNSDVFKKQYAAVLKQLQEANVQVSSALCQLRQRNSYKRNLSLPWTRPTTNIGDSGANLSSFNSFDGSEESRTHVNDIIESSRLRAYAMVNSAIQAYASREGGGNTFEKIEEAIDHVNDQLSKDYPYILAERSFVAADAGNSTSHELYNPKSSSLQEPSSQKLKNLPVPSELITKCVATLLMIQNCTERQLPPADVARVLDLAVTSLQPCCSQNFPVYTNIEKCMIMIKNQIMALIPT</sequence>
<dbReference type="InterPro" id="IPR033471">
    <property type="entry name" value="DIRP"/>
</dbReference>
<proteinExistence type="predicted"/>
<evidence type="ECO:0000256" key="2">
    <source>
        <dbReference type="ARBA" id="ARBA00023242"/>
    </source>
</evidence>
<comment type="caution">
    <text evidence="5">The sequence shown here is derived from an EMBL/GenBank/DDBJ whole genome shotgun (WGS) entry which is preliminary data.</text>
</comment>
<dbReference type="CDD" id="cd00167">
    <property type="entry name" value="SANT"/>
    <property type="match status" value="1"/>
</dbReference>
<evidence type="ECO:0000313" key="6">
    <source>
        <dbReference type="Proteomes" id="UP001237642"/>
    </source>
</evidence>
<dbReference type="PROSITE" id="PS50090">
    <property type="entry name" value="MYB_LIKE"/>
    <property type="match status" value="1"/>
</dbReference>
<dbReference type="InterPro" id="IPR010561">
    <property type="entry name" value="LIN-9/ALY1"/>
</dbReference>
<dbReference type="PANTHER" id="PTHR21689:SF2">
    <property type="entry name" value="PROTEIN LIN-9 HOMOLOG"/>
    <property type="match status" value="1"/>
</dbReference>
<dbReference type="InterPro" id="IPR001005">
    <property type="entry name" value="SANT/Myb"/>
</dbReference>
<feature type="region of interest" description="Disordered" evidence="3">
    <location>
        <begin position="115"/>
        <end position="141"/>
    </location>
</feature>
<dbReference type="Pfam" id="PF00249">
    <property type="entry name" value="Myb_DNA-binding"/>
    <property type="match status" value="1"/>
</dbReference>
<evidence type="ECO:0000259" key="4">
    <source>
        <dbReference type="PROSITE" id="PS50090"/>
    </source>
</evidence>
<dbReference type="GO" id="GO:0006351">
    <property type="term" value="P:DNA-templated transcription"/>
    <property type="evidence" value="ECO:0007669"/>
    <property type="project" value="InterPro"/>
</dbReference>
<dbReference type="PANTHER" id="PTHR21689">
    <property type="entry name" value="LIN-9"/>
    <property type="match status" value="1"/>
</dbReference>
<dbReference type="SMART" id="SM01135">
    <property type="entry name" value="DIRP"/>
    <property type="match status" value="1"/>
</dbReference>
<feature type="compositionally biased region" description="Basic and acidic residues" evidence="3">
    <location>
        <begin position="461"/>
        <end position="474"/>
    </location>
</feature>
<reference evidence="5" key="1">
    <citation type="submission" date="2023-02" db="EMBL/GenBank/DDBJ databases">
        <title>Genome of toxic invasive species Heracleum sosnowskyi carries increased number of genes despite the absence of recent whole-genome duplications.</title>
        <authorList>
            <person name="Schelkunov M."/>
            <person name="Shtratnikova V."/>
            <person name="Makarenko M."/>
            <person name="Klepikova A."/>
            <person name="Omelchenko D."/>
            <person name="Novikova G."/>
            <person name="Obukhova E."/>
            <person name="Bogdanov V."/>
            <person name="Penin A."/>
            <person name="Logacheva M."/>
        </authorList>
    </citation>
    <scope>NUCLEOTIDE SEQUENCE</scope>
    <source>
        <strain evidence="5">Hsosn_3</strain>
        <tissue evidence="5">Leaf</tissue>
    </source>
</reference>
<protein>
    <submittedName>
        <fullName evidence="5">Protein ALWAYS EARLY 3</fullName>
    </submittedName>
</protein>
<name>A0AAD8MUV7_9APIA</name>
<dbReference type="GO" id="GO:0003677">
    <property type="term" value="F:DNA binding"/>
    <property type="evidence" value="ECO:0007669"/>
    <property type="project" value="TreeGrafter"/>
</dbReference>
<feature type="region of interest" description="Disordered" evidence="3">
    <location>
        <begin position="450"/>
        <end position="507"/>
    </location>
</feature>
<reference evidence="5" key="2">
    <citation type="submission" date="2023-05" db="EMBL/GenBank/DDBJ databases">
        <authorList>
            <person name="Schelkunov M.I."/>
        </authorList>
    </citation>
    <scope>NUCLEOTIDE SEQUENCE</scope>
    <source>
        <strain evidence="5">Hsosn_3</strain>
        <tissue evidence="5">Leaf</tissue>
    </source>
</reference>
<organism evidence="5 6">
    <name type="scientific">Heracleum sosnowskyi</name>
    <dbReference type="NCBI Taxonomy" id="360622"/>
    <lineage>
        <taxon>Eukaryota</taxon>
        <taxon>Viridiplantae</taxon>
        <taxon>Streptophyta</taxon>
        <taxon>Embryophyta</taxon>
        <taxon>Tracheophyta</taxon>
        <taxon>Spermatophyta</taxon>
        <taxon>Magnoliopsida</taxon>
        <taxon>eudicotyledons</taxon>
        <taxon>Gunneridae</taxon>
        <taxon>Pentapetalae</taxon>
        <taxon>asterids</taxon>
        <taxon>campanulids</taxon>
        <taxon>Apiales</taxon>
        <taxon>Apiaceae</taxon>
        <taxon>Apioideae</taxon>
        <taxon>apioid superclade</taxon>
        <taxon>Tordylieae</taxon>
        <taxon>Tordyliinae</taxon>
        <taxon>Heracleum</taxon>
    </lineage>
</organism>
<evidence type="ECO:0000256" key="3">
    <source>
        <dbReference type="SAM" id="MobiDB-lite"/>
    </source>
</evidence>
<comment type="subcellular location">
    <subcellularLocation>
        <location evidence="1">Nucleus</location>
    </subcellularLocation>
</comment>
<dbReference type="EMBL" id="JAUIZM010000005">
    <property type="protein sequence ID" value="KAK1385652.1"/>
    <property type="molecule type" value="Genomic_DNA"/>
</dbReference>
<dbReference type="GO" id="GO:0051726">
    <property type="term" value="P:regulation of cell cycle"/>
    <property type="evidence" value="ECO:0007669"/>
    <property type="project" value="TreeGrafter"/>
</dbReference>
<dbReference type="GO" id="GO:0005654">
    <property type="term" value="C:nucleoplasm"/>
    <property type="evidence" value="ECO:0007669"/>
    <property type="project" value="TreeGrafter"/>
</dbReference>
<dbReference type="GO" id="GO:0006357">
    <property type="term" value="P:regulation of transcription by RNA polymerase II"/>
    <property type="evidence" value="ECO:0007669"/>
    <property type="project" value="TreeGrafter"/>
</dbReference>
<accession>A0AAD8MUV7</accession>